<dbReference type="EMBL" id="FQZE01000017">
    <property type="protein sequence ID" value="SHJ34772.1"/>
    <property type="molecule type" value="Genomic_DNA"/>
</dbReference>
<keyword evidence="2" id="KW-0808">Transferase</keyword>
<dbReference type="PANTHER" id="PTHR33933">
    <property type="entry name" value="NUCLEOTIDYLTRANSFERASE"/>
    <property type="match status" value="1"/>
</dbReference>
<accession>A0A1M6IJW4</accession>
<evidence type="ECO:0000313" key="3">
    <source>
        <dbReference type="Proteomes" id="UP000184050"/>
    </source>
</evidence>
<dbReference type="RefSeq" id="WP_073169591.1">
    <property type="nucleotide sequence ID" value="NZ_FQZE01000017.1"/>
</dbReference>
<dbReference type="CDD" id="cd05403">
    <property type="entry name" value="NT_KNTase_like"/>
    <property type="match status" value="1"/>
</dbReference>
<protein>
    <submittedName>
        <fullName evidence="2">Nucleotidyltransferase domain-containing protein</fullName>
    </submittedName>
</protein>
<dbReference type="Proteomes" id="UP000184050">
    <property type="component" value="Unassembled WGS sequence"/>
</dbReference>
<dbReference type="InterPro" id="IPR043519">
    <property type="entry name" value="NT_sf"/>
</dbReference>
<dbReference type="OrthoDB" id="1321649at2"/>
<name>A0A1M6IJW4_9BACT</name>
<proteinExistence type="predicted"/>
<keyword evidence="3" id="KW-1185">Reference proteome</keyword>
<evidence type="ECO:0000313" key="2">
    <source>
        <dbReference type="EMBL" id="SHJ34772.1"/>
    </source>
</evidence>
<evidence type="ECO:0000259" key="1">
    <source>
        <dbReference type="Pfam" id="PF01909"/>
    </source>
</evidence>
<gene>
    <name evidence="2" type="ORF">SAMN05444280_11717</name>
</gene>
<dbReference type="GO" id="GO:0016779">
    <property type="term" value="F:nucleotidyltransferase activity"/>
    <property type="evidence" value="ECO:0007669"/>
    <property type="project" value="InterPro"/>
</dbReference>
<dbReference type="AlphaFoldDB" id="A0A1M6IJW4"/>
<feature type="domain" description="Polymerase nucleotidyl transferase" evidence="1">
    <location>
        <begin position="9"/>
        <end position="54"/>
    </location>
</feature>
<organism evidence="2 3">
    <name type="scientific">Tangfeifania diversioriginum</name>
    <dbReference type="NCBI Taxonomy" id="1168035"/>
    <lineage>
        <taxon>Bacteria</taxon>
        <taxon>Pseudomonadati</taxon>
        <taxon>Bacteroidota</taxon>
        <taxon>Bacteroidia</taxon>
        <taxon>Marinilabiliales</taxon>
        <taxon>Prolixibacteraceae</taxon>
        <taxon>Tangfeifania</taxon>
    </lineage>
</organism>
<dbReference type="Gene3D" id="3.30.460.10">
    <property type="entry name" value="Beta Polymerase, domain 2"/>
    <property type="match status" value="1"/>
</dbReference>
<dbReference type="STRING" id="1168035.SAMN05444280_11717"/>
<reference evidence="2 3" key="1">
    <citation type="submission" date="2016-11" db="EMBL/GenBank/DDBJ databases">
        <authorList>
            <person name="Jaros S."/>
            <person name="Januszkiewicz K."/>
            <person name="Wedrychowicz H."/>
        </authorList>
    </citation>
    <scope>NUCLEOTIDE SEQUENCE [LARGE SCALE GENOMIC DNA]</scope>
    <source>
        <strain evidence="2 3">DSM 27063</strain>
    </source>
</reference>
<dbReference type="Pfam" id="PF01909">
    <property type="entry name" value="NTP_transf_2"/>
    <property type="match status" value="1"/>
</dbReference>
<dbReference type="SUPFAM" id="SSF81301">
    <property type="entry name" value="Nucleotidyltransferase"/>
    <property type="match status" value="1"/>
</dbReference>
<dbReference type="InterPro" id="IPR002934">
    <property type="entry name" value="Polymerase_NTP_transf_dom"/>
</dbReference>
<sequence length="108" mass="12470">MADKIEILNQLKKNLKATLGSKIQKVILFGSYLRNEETAYSDLDVLIVTNNIPTWKEKNTIRDICFDISVDYEIMVDSKIISQKEIDNKFWGKHPMITEALNKGVYAF</sequence>
<dbReference type="InterPro" id="IPR052548">
    <property type="entry name" value="Type_VII_TA_antitoxin"/>
</dbReference>
<dbReference type="PANTHER" id="PTHR33933:SF1">
    <property type="entry name" value="PROTEIN ADENYLYLTRANSFERASE MNTA-RELATED"/>
    <property type="match status" value="1"/>
</dbReference>